<dbReference type="EMBL" id="JACOFU010000001">
    <property type="protein sequence ID" value="MBC3829897.1"/>
    <property type="molecule type" value="Genomic_DNA"/>
</dbReference>
<keyword evidence="2" id="KW-1185">Reference proteome</keyword>
<protein>
    <submittedName>
        <fullName evidence="1">Uncharacterized protein</fullName>
    </submittedName>
</protein>
<evidence type="ECO:0000313" key="1">
    <source>
        <dbReference type="EMBL" id="MBC3829897.1"/>
    </source>
</evidence>
<dbReference type="RefSeq" id="WP_186888956.1">
    <property type="nucleotide sequence ID" value="NZ_JACOFU010000001.1"/>
</dbReference>
<organism evidence="1 2">
    <name type="scientific">Undibacterium amnicola</name>
    <dbReference type="NCBI Taxonomy" id="1834038"/>
    <lineage>
        <taxon>Bacteria</taxon>
        <taxon>Pseudomonadati</taxon>
        <taxon>Pseudomonadota</taxon>
        <taxon>Betaproteobacteria</taxon>
        <taxon>Burkholderiales</taxon>
        <taxon>Oxalobacteraceae</taxon>
        <taxon>Undibacterium</taxon>
    </lineage>
</organism>
<comment type="caution">
    <text evidence="1">The sequence shown here is derived from an EMBL/GenBank/DDBJ whole genome shotgun (WGS) entry which is preliminary data.</text>
</comment>
<reference evidence="1 2" key="1">
    <citation type="submission" date="2020-08" db="EMBL/GenBank/DDBJ databases">
        <title>Novel species isolated from subtropical streams in China.</title>
        <authorList>
            <person name="Lu H."/>
        </authorList>
    </citation>
    <scope>NUCLEOTIDE SEQUENCE [LARGE SCALE GENOMIC DNA]</scope>
    <source>
        <strain evidence="1 2">KCTC 52442</strain>
    </source>
</reference>
<evidence type="ECO:0000313" key="2">
    <source>
        <dbReference type="Proteomes" id="UP000643610"/>
    </source>
</evidence>
<dbReference type="Proteomes" id="UP000643610">
    <property type="component" value="Unassembled WGS sequence"/>
</dbReference>
<proteinExistence type="predicted"/>
<accession>A0ABR6XLX0</accession>
<sequence>MSSKSPAIIVKLRNKGNDPDAFQFNAKRRTVNSRRITAGERKQHAACRRYAAPRLAERH</sequence>
<gene>
    <name evidence="1" type="ORF">H8K33_00080</name>
</gene>
<name>A0ABR6XLX0_9BURK</name>